<accession>A0A0F9RCL1</accession>
<protein>
    <submittedName>
        <fullName evidence="1">Uncharacterized protein</fullName>
    </submittedName>
</protein>
<reference evidence="1" key="1">
    <citation type="journal article" date="2015" name="Nature">
        <title>Complex archaea that bridge the gap between prokaryotes and eukaryotes.</title>
        <authorList>
            <person name="Spang A."/>
            <person name="Saw J.H."/>
            <person name="Jorgensen S.L."/>
            <person name="Zaremba-Niedzwiedzka K."/>
            <person name="Martijn J."/>
            <person name="Lind A.E."/>
            <person name="van Eijk R."/>
            <person name="Schleper C."/>
            <person name="Guy L."/>
            <person name="Ettema T.J."/>
        </authorList>
    </citation>
    <scope>NUCLEOTIDE SEQUENCE</scope>
</reference>
<dbReference type="AlphaFoldDB" id="A0A0F9RCL1"/>
<gene>
    <name evidence="1" type="ORF">LCGC14_0610580</name>
</gene>
<comment type="caution">
    <text evidence="1">The sequence shown here is derived from an EMBL/GenBank/DDBJ whole genome shotgun (WGS) entry which is preliminary data.</text>
</comment>
<name>A0A0F9RCL1_9ZZZZ</name>
<evidence type="ECO:0000313" key="1">
    <source>
        <dbReference type="EMBL" id="KKN52664.1"/>
    </source>
</evidence>
<sequence length="71" mass="7904">MGNVVELDCITTLDISADRVLSAALEEDLAGVVLVGYKKDGSEFFRSSYADGGTILWLFEKCKKQLLEMWN</sequence>
<proteinExistence type="predicted"/>
<organism evidence="1">
    <name type="scientific">marine sediment metagenome</name>
    <dbReference type="NCBI Taxonomy" id="412755"/>
    <lineage>
        <taxon>unclassified sequences</taxon>
        <taxon>metagenomes</taxon>
        <taxon>ecological metagenomes</taxon>
    </lineage>
</organism>
<dbReference type="EMBL" id="LAZR01001010">
    <property type="protein sequence ID" value="KKN52664.1"/>
    <property type="molecule type" value="Genomic_DNA"/>
</dbReference>